<evidence type="ECO:0000313" key="2">
    <source>
        <dbReference type="EMBL" id="KAK1750184.1"/>
    </source>
</evidence>
<name>A0AAJ0B3M8_9PEZI</name>
<accession>A0AAJ0B3M8</accession>
<gene>
    <name evidence="2" type="ORF">QBC47DRAFT_418475</name>
</gene>
<evidence type="ECO:0000313" key="3">
    <source>
        <dbReference type="Proteomes" id="UP001239445"/>
    </source>
</evidence>
<dbReference type="AlphaFoldDB" id="A0AAJ0B3M8"/>
<feature type="chain" id="PRO_5042616452" evidence="1">
    <location>
        <begin position="19"/>
        <end position="175"/>
    </location>
</feature>
<organism evidence="2 3">
    <name type="scientific">Echria macrotheca</name>
    <dbReference type="NCBI Taxonomy" id="438768"/>
    <lineage>
        <taxon>Eukaryota</taxon>
        <taxon>Fungi</taxon>
        <taxon>Dikarya</taxon>
        <taxon>Ascomycota</taxon>
        <taxon>Pezizomycotina</taxon>
        <taxon>Sordariomycetes</taxon>
        <taxon>Sordariomycetidae</taxon>
        <taxon>Sordariales</taxon>
        <taxon>Schizotheciaceae</taxon>
        <taxon>Echria</taxon>
    </lineage>
</organism>
<reference evidence="2" key="1">
    <citation type="submission" date="2023-06" db="EMBL/GenBank/DDBJ databases">
        <title>Genome-scale phylogeny and comparative genomics of the fungal order Sordariales.</title>
        <authorList>
            <consortium name="Lawrence Berkeley National Laboratory"/>
            <person name="Hensen N."/>
            <person name="Bonometti L."/>
            <person name="Westerberg I."/>
            <person name="Brannstrom I.O."/>
            <person name="Guillou S."/>
            <person name="Cros-Aarteil S."/>
            <person name="Calhoun S."/>
            <person name="Haridas S."/>
            <person name="Kuo A."/>
            <person name="Mondo S."/>
            <person name="Pangilinan J."/>
            <person name="Riley R."/>
            <person name="Labutti K."/>
            <person name="Andreopoulos B."/>
            <person name="Lipzen A."/>
            <person name="Chen C."/>
            <person name="Yanf M."/>
            <person name="Daum C."/>
            <person name="Ng V."/>
            <person name="Clum A."/>
            <person name="Steindorff A."/>
            <person name="Ohm R."/>
            <person name="Martin F."/>
            <person name="Silar P."/>
            <person name="Natvig D."/>
            <person name="Lalanne C."/>
            <person name="Gautier V."/>
            <person name="Ament-Velasquez S.L."/>
            <person name="Kruys A."/>
            <person name="Hutchinson M.I."/>
            <person name="Powell A.J."/>
            <person name="Barry K."/>
            <person name="Miller A.N."/>
            <person name="Grigoriev I.V."/>
            <person name="Debuchy R."/>
            <person name="Gladieux P."/>
            <person name="Thoren M.H."/>
            <person name="Johannesson H."/>
        </authorList>
    </citation>
    <scope>NUCLEOTIDE SEQUENCE</scope>
    <source>
        <strain evidence="2">PSN4</strain>
    </source>
</reference>
<keyword evidence="1" id="KW-0732">Signal</keyword>
<comment type="caution">
    <text evidence="2">The sequence shown here is derived from an EMBL/GenBank/DDBJ whole genome shotgun (WGS) entry which is preliminary data.</text>
</comment>
<sequence length="175" mass="18132">MKPSSVIAALSPALLAEAQLIRLFTTSTNTDVNNTYVSSNGTHLGIRSGGLASSAIQASTSPGSKTNTNIIAVSGDGNVLGLLGPSGNLAFVGVSNPPASTPPGAVLEWDLWRLFAAPDSRVRMADMTASNWVATQAADGAWLLTWFKGEGTDGFQGNIDPGMTTVTLFWEPVPL</sequence>
<dbReference type="EMBL" id="MU839849">
    <property type="protein sequence ID" value="KAK1750184.1"/>
    <property type="molecule type" value="Genomic_DNA"/>
</dbReference>
<protein>
    <submittedName>
        <fullName evidence="2">Uncharacterized protein</fullName>
    </submittedName>
</protein>
<evidence type="ECO:0000256" key="1">
    <source>
        <dbReference type="SAM" id="SignalP"/>
    </source>
</evidence>
<proteinExistence type="predicted"/>
<feature type="signal peptide" evidence="1">
    <location>
        <begin position="1"/>
        <end position="18"/>
    </location>
</feature>
<keyword evidence="3" id="KW-1185">Reference proteome</keyword>
<dbReference type="Proteomes" id="UP001239445">
    <property type="component" value="Unassembled WGS sequence"/>
</dbReference>